<dbReference type="InterPro" id="IPR036890">
    <property type="entry name" value="HATPase_C_sf"/>
</dbReference>
<dbReference type="GO" id="GO:0016301">
    <property type="term" value="F:kinase activity"/>
    <property type="evidence" value="ECO:0007669"/>
    <property type="project" value="UniProtKB-KW"/>
</dbReference>
<protein>
    <recommendedName>
        <fullName evidence="7">Histidine kinase domain-containing protein</fullName>
    </recommendedName>
</protein>
<keyword evidence="2" id="KW-0808">Transferase</keyword>
<dbReference type="PRINTS" id="PR00344">
    <property type="entry name" value="BCTRLSENSOR"/>
</dbReference>
<sequence>REPEYKKANVNEIVEATCNLMATKSAEKGVYVRWTANEELNEVVLDPKGIRRCLLNLVSNAVDACEGREGGGLVDISSEVAAGSMFHIKIADNGCGMAEEDREKLFQMFFSTKGSKGTGLGLPVTHKIISEHKGSIEVDSELGQGTCFTITLPLIRTIEASVKAAGCEVQV</sequence>
<reference evidence="8" key="1">
    <citation type="journal article" date="2014" name="Front. Microbiol.">
        <title>High frequency of phylogenetically diverse reductive dehalogenase-homologous genes in deep subseafloor sedimentary metagenomes.</title>
        <authorList>
            <person name="Kawai M."/>
            <person name="Futagami T."/>
            <person name="Toyoda A."/>
            <person name="Takaki Y."/>
            <person name="Nishi S."/>
            <person name="Hori S."/>
            <person name="Arai W."/>
            <person name="Tsubouchi T."/>
            <person name="Morono Y."/>
            <person name="Uchiyama I."/>
            <person name="Ito T."/>
            <person name="Fujiyama A."/>
            <person name="Inagaki F."/>
            <person name="Takami H."/>
        </authorList>
    </citation>
    <scope>NUCLEOTIDE SEQUENCE</scope>
    <source>
        <strain evidence="8">Expedition CK06-06</strain>
    </source>
</reference>
<keyword evidence="3" id="KW-0547">Nucleotide-binding</keyword>
<evidence type="ECO:0000256" key="4">
    <source>
        <dbReference type="ARBA" id="ARBA00022777"/>
    </source>
</evidence>
<feature type="domain" description="Histidine kinase" evidence="7">
    <location>
        <begin position="1"/>
        <end position="156"/>
    </location>
</feature>
<gene>
    <name evidence="8" type="ORF">S01H1_36363</name>
</gene>
<organism evidence="8">
    <name type="scientific">marine sediment metagenome</name>
    <dbReference type="NCBI Taxonomy" id="412755"/>
    <lineage>
        <taxon>unclassified sequences</taxon>
        <taxon>metagenomes</taxon>
        <taxon>ecological metagenomes</taxon>
    </lineage>
</organism>
<dbReference type="SUPFAM" id="SSF55874">
    <property type="entry name" value="ATPase domain of HSP90 chaperone/DNA topoisomerase II/histidine kinase"/>
    <property type="match status" value="1"/>
</dbReference>
<accession>X0UUB2</accession>
<evidence type="ECO:0000256" key="3">
    <source>
        <dbReference type="ARBA" id="ARBA00022741"/>
    </source>
</evidence>
<dbReference type="PROSITE" id="PS50109">
    <property type="entry name" value="HIS_KIN"/>
    <property type="match status" value="1"/>
</dbReference>
<dbReference type="InterPro" id="IPR005467">
    <property type="entry name" value="His_kinase_dom"/>
</dbReference>
<dbReference type="PANTHER" id="PTHR43065:SF10">
    <property type="entry name" value="PEROXIDE STRESS-ACTIVATED HISTIDINE KINASE MAK3"/>
    <property type="match status" value="1"/>
</dbReference>
<comment type="caution">
    <text evidence="8">The sequence shown here is derived from an EMBL/GenBank/DDBJ whole genome shotgun (WGS) entry which is preliminary data.</text>
</comment>
<evidence type="ECO:0000256" key="6">
    <source>
        <dbReference type="ARBA" id="ARBA00023012"/>
    </source>
</evidence>
<keyword evidence="5" id="KW-0067">ATP-binding</keyword>
<evidence type="ECO:0000256" key="5">
    <source>
        <dbReference type="ARBA" id="ARBA00022840"/>
    </source>
</evidence>
<evidence type="ECO:0000259" key="7">
    <source>
        <dbReference type="PROSITE" id="PS50109"/>
    </source>
</evidence>
<keyword evidence="4" id="KW-0418">Kinase</keyword>
<feature type="non-terminal residue" evidence="8">
    <location>
        <position position="1"/>
    </location>
</feature>
<dbReference type="EMBL" id="BARS01022777">
    <property type="protein sequence ID" value="GAG03888.1"/>
    <property type="molecule type" value="Genomic_DNA"/>
</dbReference>
<dbReference type="InterPro" id="IPR004358">
    <property type="entry name" value="Sig_transdc_His_kin-like_C"/>
</dbReference>
<dbReference type="Pfam" id="PF02518">
    <property type="entry name" value="HATPase_c"/>
    <property type="match status" value="1"/>
</dbReference>
<dbReference type="SMART" id="SM00387">
    <property type="entry name" value="HATPase_c"/>
    <property type="match status" value="1"/>
</dbReference>
<proteinExistence type="predicted"/>
<dbReference type="InterPro" id="IPR003594">
    <property type="entry name" value="HATPase_dom"/>
</dbReference>
<dbReference type="PANTHER" id="PTHR43065">
    <property type="entry name" value="SENSOR HISTIDINE KINASE"/>
    <property type="match status" value="1"/>
</dbReference>
<evidence type="ECO:0000256" key="1">
    <source>
        <dbReference type="ARBA" id="ARBA00022553"/>
    </source>
</evidence>
<keyword evidence="1" id="KW-0597">Phosphoprotein</keyword>
<dbReference type="GO" id="GO:0000160">
    <property type="term" value="P:phosphorelay signal transduction system"/>
    <property type="evidence" value="ECO:0007669"/>
    <property type="project" value="UniProtKB-KW"/>
</dbReference>
<dbReference type="GO" id="GO:0005524">
    <property type="term" value="F:ATP binding"/>
    <property type="evidence" value="ECO:0007669"/>
    <property type="project" value="UniProtKB-KW"/>
</dbReference>
<evidence type="ECO:0000256" key="2">
    <source>
        <dbReference type="ARBA" id="ARBA00022679"/>
    </source>
</evidence>
<name>X0UUB2_9ZZZZ</name>
<evidence type="ECO:0000313" key="8">
    <source>
        <dbReference type="EMBL" id="GAG03888.1"/>
    </source>
</evidence>
<dbReference type="Gene3D" id="3.30.565.10">
    <property type="entry name" value="Histidine kinase-like ATPase, C-terminal domain"/>
    <property type="match status" value="1"/>
</dbReference>
<keyword evidence="6" id="KW-0902">Two-component regulatory system</keyword>
<dbReference type="AlphaFoldDB" id="X0UUB2"/>